<feature type="compositionally biased region" description="Basic residues" evidence="1">
    <location>
        <begin position="89"/>
        <end position="111"/>
    </location>
</feature>
<name>A0AAW2FKZ4_9HYME</name>
<comment type="caution">
    <text evidence="2">The sequence shown here is derived from an EMBL/GenBank/DDBJ whole genome shotgun (WGS) entry which is preliminary data.</text>
</comment>
<proteinExistence type="predicted"/>
<dbReference type="AlphaFoldDB" id="A0AAW2FKZ4"/>
<sequence length="111" mass="13450">MASRVYDSHVTGKKRRDELKSLPRVKRLKSWRRFLAGFHSPTSKWIKRFEVIDSRNKQMFHNSARARYLTLRVNEERKHGFFLATLMPTKKKKKKKKEKKKMPKNTRSRYA</sequence>
<reference evidence="2 3" key="1">
    <citation type="submission" date="2023-03" db="EMBL/GenBank/DDBJ databases">
        <title>High recombination rates correlate with genetic variation in Cardiocondyla obscurior ants.</title>
        <authorList>
            <person name="Errbii M."/>
        </authorList>
    </citation>
    <scope>NUCLEOTIDE SEQUENCE [LARGE SCALE GENOMIC DNA]</scope>
    <source>
        <strain evidence="2">Alpha-2009</strain>
        <tissue evidence="2">Whole body</tissue>
    </source>
</reference>
<dbReference type="Proteomes" id="UP001430953">
    <property type="component" value="Unassembled WGS sequence"/>
</dbReference>
<accession>A0AAW2FKZ4</accession>
<evidence type="ECO:0000256" key="1">
    <source>
        <dbReference type="SAM" id="MobiDB-lite"/>
    </source>
</evidence>
<protein>
    <submittedName>
        <fullName evidence="2">Uncharacterized protein</fullName>
    </submittedName>
</protein>
<dbReference type="EMBL" id="JADYXP020000010">
    <property type="protein sequence ID" value="KAL0115853.1"/>
    <property type="molecule type" value="Genomic_DNA"/>
</dbReference>
<evidence type="ECO:0000313" key="3">
    <source>
        <dbReference type="Proteomes" id="UP001430953"/>
    </source>
</evidence>
<gene>
    <name evidence="2" type="ORF">PUN28_011019</name>
</gene>
<keyword evidence="3" id="KW-1185">Reference proteome</keyword>
<evidence type="ECO:0000313" key="2">
    <source>
        <dbReference type="EMBL" id="KAL0115853.1"/>
    </source>
</evidence>
<organism evidence="2 3">
    <name type="scientific">Cardiocondyla obscurior</name>
    <dbReference type="NCBI Taxonomy" id="286306"/>
    <lineage>
        <taxon>Eukaryota</taxon>
        <taxon>Metazoa</taxon>
        <taxon>Ecdysozoa</taxon>
        <taxon>Arthropoda</taxon>
        <taxon>Hexapoda</taxon>
        <taxon>Insecta</taxon>
        <taxon>Pterygota</taxon>
        <taxon>Neoptera</taxon>
        <taxon>Endopterygota</taxon>
        <taxon>Hymenoptera</taxon>
        <taxon>Apocrita</taxon>
        <taxon>Aculeata</taxon>
        <taxon>Formicoidea</taxon>
        <taxon>Formicidae</taxon>
        <taxon>Myrmicinae</taxon>
        <taxon>Cardiocondyla</taxon>
    </lineage>
</organism>
<feature type="region of interest" description="Disordered" evidence="1">
    <location>
        <begin position="84"/>
        <end position="111"/>
    </location>
</feature>